<organism evidence="2 3">
    <name type="scientific">Coemansia thaxteri</name>
    <dbReference type="NCBI Taxonomy" id="2663907"/>
    <lineage>
        <taxon>Eukaryota</taxon>
        <taxon>Fungi</taxon>
        <taxon>Fungi incertae sedis</taxon>
        <taxon>Zoopagomycota</taxon>
        <taxon>Kickxellomycotina</taxon>
        <taxon>Kickxellomycetes</taxon>
        <taxon>Kickxellales</taxon>
        <taxon>Kickxellaceae</taxon>
        <taxon>Coemansia</taxon>
    </lineage>
</organism>
<accession>A0A9W8BE01</accession>
<evidence type="ECO:0000313" key="2">
    <source>
        <dbReference type="EMBL" id="KAJ2003992.1"/>
    </source>
</evidence>
<gene>
    <name evidence="2" type="ORF">H4R26_002757</name>
</gene>
<keyword evidence="3" id="KW-1185">Reference proteome</keyword>
<dbReference type="AlphaFoldDB" id="A0A9W8BE01"/>
<evidence type="ECO:0000313" key="3">
    <source>
        <dbReference type="Proteomes" id="UP001150907"/>
    </source>
</evidence>
<reference evidence="2" key="1">
    <citation type="submission" date="2022-07" db="EMBL/GenBank/DDBJ databases">
        <title>Phylogenomic reconstructions and comparative analyses of Kickxellomycotina fungi.</title>
        <authorList>
            <person name="Reynolds N.K."/>
            <person name="Stajich J.E."/>
            <person name="Barry K."/>
            <person name="Grigoriev I.V."/>
            <person name="Crous P."/>
            <person name="Smith M.E."/>
        </authorList>
    </citation>
    <scope>NUCLEOTIDE SEQUENCE</scope>
    <source>
        <strain evidence="2">IMI 214461</strain>
    </source>
</reference>
<protein>
    <submittedName>
        <fullName evidence="2">Uncharacterized protein</fullName>
    </submittedName>
</protein>
<name>A0A9W8BE01_9FUNG</name>
<proteinExistence type="predicted"/>
<comment type="caution">
    <text evidence="2">The sequence shown here is derived from an EMBL/GenBank/DDBJ whole genome shotgun (WGS) entry which is preliminary data.</text>
</comment>
<evidence type="ECO:0000256" key="1">
    <source>
        <dbReference type="SAM" id="MobiDB-lite"/>
    </source>
</evidence>
<feature type="compositionally biased region" description="Basic residues" evidence="1">
    <location>
        <begin position="28"/>
        <end position="39"/>
    </location>
</feature>
<sequence length="194" mass="21210">MASISSNSHAASHATASVACPASPALLRPHRRPRSKQSRHCQNSFSLQAALPTPPEDVEVRNRLLSYIGPDHVSVPSCDYPHMTMAEKVREASCAQVDRWGRHLVGSVIRELCDNKIPMHSIRMVSIADLPVDFCYAPADEPLGPSDDPTRVIVIVSATGFVVDTGIYDFNGAFFFKGSVVRNHYMSAPPLPNM</sequence>
<feature type="region of interest" description="Disordered" evidence="1">
    <location>
        <begin position="22"/>
        <end position="48"/>
    </location>
</feature>
<dbReference type="Proteomes" id="UP001150907">
    <property type="component" value="Unassembled WGS sequence"/>
</dbReference>
<dbReference type="OrthoDB" id="5512916at2759"/>
<dbReference type="EMBL" id="JANBQF010000182">
    <property type="protein sequence ID" value="KAJ2003992.1"/>
    <property type="molecule type" value="Genomic_DNA"/>
</dbReference>